<comment type="caution">
    <text evidence="2">The sequence shown here is derived from an EMBL/GenBank/DDBJ whole genome shotgun (WGS) entry which is preliminary data.</text>
</comment>
<feature type="region of interest" description="Disordered" evidence="1">
    <location>
        <begin position="15"/>
        <end position="51"/>
    </location>
</feature>
<dbReference type="EMBL" id="JARKIE010000362">
    <property type="protein sequence ID" value="KAJ7649607.1"/>
    <property type="molecule type" value="Genomic_DNA"/>
</dbReference>
<organism evidence="2 3">
    <name type="scientific">Mycena rosella</name>
    <name type="common">Pink bonnet</name>
    <name type="synonym">Agaricus rosellus</name>
    <dbReference type="NCBI Taxonomy" id="1033263"/>
    <lineage>
        <taxon>Eukaryota</taxon>
        <taxon>Fungi</taxon>
        <taxon>Dikarya</taxon>
        <taxon>Basidiomycota</taxon>
        <taxon>Agaricomycotina</taxon>
        <taxon>Agaricomycetes</taxon>
        <taxon>Agaricomycetidae</taxon>
        <taxon>Agaricales</taxon>
        <taxon>Marasmiineae</taxon>
        <taxon>Mycenaceae</taxon>
        <taxon>Mycena</taxon>
    </lineage>
</organism>
<name>A0AAD7CI08_MYCRO</name>
<dbReference type="Proteomes" id="UP001221757">
    <property type="component" value="Unassembled WGS sequence"/>
</dbReference>
<sequence>MKRCEEKTGICPSCGRRRSPSTRGYHYSSARCPPRCSSKRNSKPSPKHCPV</sequence>
<dbReference type="AlphaFoldDB" id="A0AAD7CI08"/>
<keyword evidence="3" id="KW-1185">Reference proteome</keyword>
<protein>
    <submittedName>
        <fullName evidence="2">Uncharacterized protein</fullName>
    </submittedName>
</protein>
<accession>A0AAD7CI08</accession>
<evidence type="ECO:0000313" key="2">
    <source>
        <dbReference type="EMBL" id="KAJ7649607.1"/>
    </source>
</evidence>
<feature type="compositionally biased region" description="Basic residues" evidence="1">
    <location>
        <begin position="37"/>
        <end position="51"/>
    </location>
</feature>
<proteinExistence type="predicted"/>
<evidence type="ECO:0000256" key="1">
    <source>
        <dbReference type="SAM" id="MobiDB-lite"/>
    </source>
</evidence>
<gene>
    <name evidence="2" type="ORF">B0H17DRAFT_1102171</name>
</gene>
<evidence type="ECO:0000313" key="3">
    <source>
        <dbReference type="Proteomes" id="UP001221757"/>
    </source>
</evidence>
<reference evidence="2" key="1">
    <citation type="submission" date="2023-03" db="EMBL/GenBank/DDBJ databases">
        <title>Massive genome expansion in bonnet fungi (Mycena s.s.) driven by repeated elements and novel gene families across ecological guilds.</title>
        <authorList>
            <consortium name="Lawrence Berkeley National Laboratory"/>
            <person name="Harder C.B."/>
            <person name="Miyauchi S."/>
            <person name="Viragh M."/>
            <person name="Kuo A."/>
            <person name="Thoen E."/>
            <person name="Andreopoulos B."/>
            <person name="Lu D."/>
            <person name="Skrede I."/>
            <person name="Drula E."/>
            <person name="Henrissat B."/>
            <person name="Morin E."/>
            <person name="Kohler A."/>
            <person name="Barry K."/>
            <person name="LaButti K."/>
            <person name="Morin E."/>
            <person name="Salamov A."/>
            <person name="Lipzen A."/>
            <person name="Mereny Z."/>
            <person name="Hegedus B."/>
            <person name="Baldrian P."/>
            <person name="Stursova M."/>
            <person name="Weitz H."/>
            <person name="Taylor A."/>
            <person name="Grigoriev I.V."/>
            <person name="Nagy L.G."/>
            <person name="Martin F."/>
            <person name="Kauserud H."/>
        </authorList>
    </citation>
    <scope>NUCLEOTIDE SEQUENCE</scope>
    <source>
        <strain evidence="2">CBHHK067</strain>
    </source>
</reference>